<reference evidence="1 2" key="1">
    <citation type="submission" date="2020-06" db="EMBL/GenBank/DDBJ databases">
        <title>Interaction of electrochemicaly active bacteria, Geobacter bremensis R4 on different carbon anode.</title>
        <authorList>
            <person name="Meng L."/>
            <person name="Yoshida N."/>
        </authorList>
    </citation>
    <scope>NUCLEOTIDE SEQUENCE [LARGE SCALE GENOMIC DNA]</scope>
    <source>
        <strain evidence="1 2">R4</strain>
    </source>
</reference>
<dbReference type="AlphaFoldDB" id="A0A6S6M1D4"/>
<dbReference type="GO" id="GO:0000166">
    <property type="term" value="F:nucleotide binding"/>
    <property type="evidence" value="ECO:0007669"/>
    <property type="project" value="InterPro"/>
</dbReference>
<dbReference type="Pfam" id="PF14520">
    <property type="entry name" value="HHH_5"/>
    <property type="match status" value="1"/>
</dbReference>
<proteinExistence type="predicted"/>
<gene>
    <name evidence="1" type="ORF">GEOBRER4_n2168</name>
</gene>
<dbReference type="SUPFAM" id="SSF47794">
    <property type="entry name" value="Rad51 N-terminal domain-like"/>
    <property type="match status" value="1"/>
</dbReference>
<name>A0A6S6M1D4_9BACT</name>
<organism evidence="1 2">
    <name type="scientific">Citrifermentans bremense</name>
    <dbReference type="NCBI Taxonomy" id="60035"/>
    <lineage>
        <taxon>Bacteria</taxon>
        <taxon>Pseudomonadati</taxon>
        <taxon>Thermodesulfobacteriota</taxon>
        <taxon>Desulfuromonadia</taxon>
        <taxon>Geobacterales</taxon>
        <taxon>Geobacteraceae</taxon>
        <taxon>Citrifermentans</taxon>
    </lineage>
</organism>
<dbReference type="Gene3D" id="1.10.150.20">
    <property type="entry name" value="5' to 3' exonuclease, C-terminal subdomain"/>
    <property type="match status" value="1"/>
</dbReference>
<dbReference type="EMBL" id="AP023213">
    <property type="protein sequence ID" value="BCG47339.1"/>
    <property type="molecule type" value="Genomic_DNA"/>
</dbReference>
<accession>A0A6S6M1D4</accession>
<dbReference type="KEGG" id="gbn:GEOBRER4_20890"/>
<keyword evidence="2" id="KW-1185">Reference proteome</keyword>
<dbReference type="InterPro" id="IPR010995">
    <property type="entry name" value="DNA_repair_Rad51/TF_NusA_a-hlx"/>
</dbReference>
<sequence length="174" mass="19375">MVQSTEDLKRLRGVGIVLGKRLFDAGFDSIAKIAEAGEEGLKKVRGVSPRAVSSIVEQSRQLAGMTQHPGKGPEEVMQRRVAEVRGMVETLAEKTRDRFGEEMSKGCGRKISSDLNRIEMALLQMHDFGKKRSKRVDKALVKAEKRVTGLEDATLKKVRKGFKRAKKTVLKALR</sequence>
<dbReference type="RefSeq" id="WP_185242264.1">
    <property type="nucleotide sequence ID" value="NZ_AP023213.1"/>
</dbReference>
<dbReference type="Proteomes" id="UP000515472">
    <property type="component" value="Chromosome"/>
</dbReference>
<evidence type="ECO:0000313" key="1">
    <source>
        <dbReference type="EMBL" id="BCG47339.1"/>
    </source>
</evidence>
<protein>
    <submittedName>
        <fullName evidence="1">Uncharacterized protein</fullName>
    </submittedName>
</protein>
<evidence type="ECO:0000313" key="2">
    <source>
        <dbReference type="Proteomes" id="UP000515472"/>
    </source>
</evidence>